<dbReference type="OrthoDB" id="2939453at2759"/>
<sequence>MPSFTIYLEDTSPMLVYSEHWRAGSSGNDRFLDRYSQNSFMVTQNAGEIVNLQFYGSSVQVVGSKRSNHGNYEVQVDGGPPLTFNGNAASEIFGENLFGGSDLGPGLHSLTLRNIGNNHSDIDYVTFQDNVGANNERLLVNTFQAAHPSFVYSPKSSWTNSTTVGPADFGRGTSDPDASVVFTFQGKISGPLENELQLDSTPSQAVQ</sequence>
<dbReference type="AlphaFoldDB" id="A0A8S0WFF6"/>
<gene>
    <name evidence="1" type="ORF">AAE3_LOCUS3067</name>
</gene>
<dbReference type="EMBL" id="CACVBS010000030">
    <property type="protein sequence ID" value="CAA7260613.1"/>
    <property type="molecule type" value="Genomic_DNA"/>
</dbReference>
<reference evidence="1 2" key="1">
    <citation type="submission" date="2020-01" db="EMBL/GenBank/DDBJ databases">
        <authorList>
            <person name="Gupta K D."/>
        </authorList>
    </citation>
    <scope>NUCLEOTIDE SEQUENCE [LARGE SCALE GENOMIC DNA]</scope>
</reference>
<evidence type="ECO:0000313" key="2">
    <source>
        <dbReference type="Proteomes" id="UP000467700"/>
    </source>
</evidence>
<proteinExistence type="predicted"/>
<accession>A0A8S0WFF6</accession>
<organism evidence="1 2">
    <name type="scientific">Cyclocybe aegerita</name>
    <name type="common">Black poplar mushroom</name>
    <name type="synonym">Agrocybe aegerita</name>
    <dbReference type="NCBI Taxonomy" id="1973307"/>
    <lineage>
        <taxon>Eukaryota</taxon>
        <taxon>Fungi</taxon>
        <taxon>Dikarya</taxon>
        <taxon>Basidiomycota</taxon>
        <taxon>Agaricomycotina</taxon>
        <taxon>Agaricomycetes</taxon>
        <taxon>Agaricomycetidae</taxon>
        <taxon>Agaricales</taxon>
        <taxon>Agaricineae</taxon>
        <taxon>Bolbitiaceae</taxon>
        <taxon>Cyclocybe</taxon>
    </lineage>
</organism>
<dbReference type="Proteomes" id="UP000467700">
    <property type="component" value="Unassembled WGS sequence"/>
</dbReference>
<comment type="caution">
    <text evidence="1">The sequence shown here is derived from an EMBL/GenBank/DDBJ whole genome shotgun (WGS) entry which is preliminary data.</text>
</comment>
<keyword evidence="2" id="KW-1185">Reference proteome</keyword>
<protein>
    <submittedName>
        <fullName evidence="1">Uncharacterized protein</fullName>
    </submittedName>
</protein>
<name>A0A8S0WFF6_CYCAE</name>
<dbReference type="Gene3D" id="2.60.120.260">
    <property type="entry name" value="Galactose-binding domain-like"/>
    <property type="match status" value="1"/>
</dbReference>
<evidence type="ECO:0000313" key="1">
    <source>
        <dbReference type="EMBL" id="CAA7260613.1"/>
    </source>
</evidence>